<feature type="region of interest" description="Disordered" evidence="1">
    <location>
        <begin position="74"/>
        <end position="125"/>
    </location>
</feature>
<keyword evidence="2" id="KW-0732">Signal</keyword>
<evidence type="ECO:0008006" key="5">
    <source>
        <dbReference type="Google" id="ProtNLM"/>
    </source>
</evidence>
<dbReference type="HOGENOM" id="CLU_1992162_0_0_1"/>
<gene>
    <name evidence="3" type="ORF">EURHEDRAFT_409894</name>
</gene>
<evidence type="ECO:0000256" key="1">
    <source>
        <dbReference type="SAM" id="MobiDB-lite"/>
    </source>
</evidence>
<evidence type="ECO:0000313" key="3">
    <source>
        <dbReference type="EMBL" id="EYE97658.1"/>
    </source>
</evidence>
<evidence type="ECO:0000313" key="4">
    <source>
        <dbReference type="Proteomes" id="UP000019804"/>
    </source>
</evidence>
<proteinExistence type="predicted"/>
<feature type="compositionally biased region" description="Basic residues" evidence="1">
    <location>
        <begin position="105"/>
        <end position="118"/>
    </location>
</feature>
<feature type="signal peptide" evidence="2">
    <location>
        <begin position="1"/>
        <end position="17"/>
    </location>
</feature>
<reference evidence="4" key="1">
    <citation type="journal article" date="2014" name="Nat. Commun.">
        <title>Genomic adaptations of the halophilic Dead Sea filamentous fungus Eurotium rubrum.</title>
        <authorList>
            <person name="Kis-Papo T."/>
            <person name="Weig A.R."/>
            <person name="Riley R."/>
            <person name="Persoh D."/>
            <person name="Salamov A."/>
            <person name="Sun H."/>
            <person name="Lipzen A."/>
            <person name="Wasser S.P."/>
            <person name="Rambold G."/>
            <person name="Grigoriev I.V."/>
            <person name="Nevo E."/>
        </authorList>
    </citation>
    <scope>NUCLEOTIDE SEQUENCE [LARGE SCALE GENOMIC DNA]</scope>
    <source>
        <strain evidence="4">CBS 135680</strain>
    </source>
</reference>
<accession>A0A017SL15</accession>
<feature type="chain" id="PRO_5001496293" description="Secreted protein" evidence="2">
    <location>
        <begin position="18"/>
        <end position="125"/>
    </location>
</feature>
<feature type="compositionally biased region" description="Low complexity" evidence="1">
    <location>
        <begin position="92"/>
        <end position="104"/>
    </location>
</feature>
<feature type="compositionally biased region" description="Polar residues" evidence="1">
    <location>
        <begin position="74"/>
        <end position="91"/>
    </location>
</feature>
<dbReference type="RefSeq" id="XP_040641346.1">
    <property type="nucleotide sequence ID" value="XM_040781223.1"/>
</dbReference>
<dbReference type="AlphaFoldDB" id="A0A017SL15"/>
<sequence>MINQTTTLFLVTTLVLAMDPCDFFLPVPDHGTLGSGSIRRTFYPFFRSLSLYPPYICIWSANTGCTQSTTLSTSSRFCSPRSLSPNPSAHRSNPPSQPAANSPHGSRHRAKHRAHRSGQHTDRTS</sequence>
<dbReference type="GeneID" id="63696347"/>
<name>A0A017SL15_ASPRC</name>
<protein>
    <recommendedName>
        <fullName evidence="5">Secreted protein</fullName>
    </recommendedName>
</protein>
<keyword evidence="4" id="KW-1185">Reference proteome</keyword>
<organism evidence="3 4">
    <name type="scientific">Aspergillus ruber (strain CBS 135680)</name>
    <dbReference type="NCBI Taxonomy" id="1388766"/>
    <lineage>
        <taxon>Eukaryota</taxon>
        <taxon>Fungi</taxon>
        <taxon>Dikarya</taxon>
        <taxon>Ascomycota</taxon>
        <taxon>Pezizomycotina</taxon>
        <taxon>Eurotiomycetes</taxon>
        <taxon>Eurotiomycetidae</taxon>
        <taxon>Eurotiales</taxon>
        <taxon>Aspergillaceae</taxon>
        <taxon>Aspergillus</taxon>
        <taxon>Aspergillus subgen. Aspergillus</taxon>
    </lineage>
</organism>
<dbReference type="Proteomes" id="UP000019804">
    <property type="component" value="Unassembled WGS sequence"/>
</dbReference>
<evidence type="ECO:0000256" key="2">
    <source>
        <dbReference type="SAM" id="SignalP"/>
    </source>
</evidence>
<dbReference type="EMBL" id="KK088415">
    <property type="protein sequence ID" value="EYE97658.1"/>
    <property type="molecule type" value="Genomic_DNA"/>
</dbReference>